<dbReference type="EC" id="1.1.1.3" evidence="4 13"/>
<dbReference type="Pfam" id="PF00742">
    <property type="entry name" value="Homoserine_dh"/>
    <property type="match status" value="1"/>
</dbReference>
<evidence type="ECO:0000256" key="6">
    <source>
        <dbReference type="ARBA" id="ARBA00022605"/>
    </source>
</evidence>
<dbReference type="UniPathway" id="UPA00051">
    <property type="reaction ID" value="UER00465"/>
</dbReference>
<dbReference type="GO" id="GO:0009086">
    <property type="term" value="P:methionine biosynthetic process"/>
    <property type="evidence" value="ECO:0007669"/>
    <property type="project" value="UniProtKB-KW"/>
</dbReference>
<evidence type="ECO:0000256" key="3">
    <source>
        <dbReference type="ARBA" id="ARBA00006753"/>
    </source>
</evidence>
<comment type="similarity">
    <text evidence="3 14">Belongs to the homoserine dehydrogenase family.</text>
</comment>
<dbReference type="CDD" id="cd04881">
    <property type="entry name" value="ACT_HSDH-Hom"/>
    <property type="match status" value="1"/>
</dbReference>
<evidence type="ECO:0000256" key="1">
    <source>
        <dbReference type="ARBA" id="ARBA00005056"/>
    </source>
</evidence>
<keyword evidence="10 13" id="KW-0486">Methionine biosynthesis</keyword>
<dbReference type="FunFam" id="3.30.360.10:FF:000005">
    <property type="entry name" value="Homoserine dehydrogenase"/>
    <property type="match status" value="1"/>
</dbReference>
<dbReference type="STRING" id="526222.Desal_2440"/>
<evidence type="ECO:0000256" key="5">
    <source>
        <dbReference type="ARBA" id="ARBA00013376"/>
    </source>
</evidence>
<dbReference type="SUPFAM" id="SSF55347">
    <property type="entry name" value="Glyceraldehyde-3-phosphate dehydrogenase-like, C-terminal domain"/>
    <property type="match status" value="1"/>
</dbReference>
<feature type="binding site" evidence="12">
    <location>
        <position position="106"/>
    </location>
    <ligand>
        <name>NADPH</name>
        <dbReference type="ChEBI" id="CHEBI:57783"/>
    </ligand>
</feature>
<feature type="domain" description="ACT" evidence="15">
    <location>
        <begin position="350"/>
        <end position="425"/>
    </location>
</feature>
<dbReference type="GO" id="GO:0004412">
    <property type="term" value="F:homoserine dehydrogenase activity"/>
    <property type="evidence" value="ECO:0007669"/>
    <property type="project" value="UniProtKB-EC"/>
</dbReference>
<dbReference type="RefSeq" id="WP_015852312.1">
    <property type="nucleotide sequence ID" value="NC_012881.1"/>
</dbReference>
<dbReference type="GO" id="GO:0050661">
    <property type="term" value="F:NADP binding"/>
    <property type="evidence" value="ECO:0007669"/>
    <property type="project" value="InterPro"/>
</dbReference>
<evidence type="ECO:0000259" key="15">
    <source>
        <dbReference type="PROSITE" id="PS51671"/>
    </source>
</evidence>
<keyword evidence="9 13" id="KW-0560">Oxidoreductase</keyword>
<dbReference type="eggNOG" id="COG0460">
    <property type="taxonomic scope" value="Bacteria"/>
</dbReference>
<evidence type="ECO:0000256" key="14">
    <source>
        <dbReference type="RuleBase" id="RU004171"/>
    </source>
</evidence>
<evidence type="ECO:0000256" key="4">
    <source>
        <dbReference type="ARBA" id="ARBA00013213"/>
    </source>
</evidence>
<dbReference type="InterPro" id="IPR016204">
    <property type="entry name" value="HDH"/>
</dbReference>
<keyword evidence="6 13" id="KW-0028">Amino-acid biosynthesis</keyword>
<organism evidence="16 17">
    <name type="scientific">Maridesulfovibrio salexigens (strain ATCC 14822 / DSM 2638 / NCIMB 8403 / VKM B-1763)</name>
    <name type="common">Desulfovibrio salexigens</name>
    <dbReference type="NCBI Taxonomy" id="526222"/>
    <lineage>
        <taxon>Bacteria</taxon>
        <taxon>Pseudomonadati</taxon>
        <taxon>Thermodesulfobacteriota</taxon>
        <taxon>Desulfovibrionia</taxon>
        <taxon>Desulfovibrionales</taxon>
        <taxon>Desulfovibrionaceae</taxon>
        <taxon>Maridesulfovibrio</taxon>
    </lineage>
</organism>
<dbReference type="InterPro" id="IPR005106">
    <property type="entry name" value="Asp/hSer_DH_NAD-bd"/>
</dbReference>
<evidence type="ECO:0000256" key="11">
    <source>
        <dbReference type="PIRSR" id="PIRSR000098-1"/>
    </source>
</evidence>
<dbReference type="SUPFAM" id="SSF55021">
    <property type="entry name" value="ACT-like"/>
    <property type="match status" value="1"/>
</dbReference>
<name>C6BXJ0_MARSD</name>
<feature type="active site" description="Proton donor" evidence="11">
    <location>
        <position position="206"/>
    </location>
</feature>
<accession>C6BXJ0</accession>
<dbReference type="HOGENOM" id="CLU_009116_1_0_7"/>
<dbReference type="Proteomes" id="UP000002601">
    <property type="component" value="Chromosome"/>
</dbReference>
<dbReference type="PANTHER" id="PTHR43331">
    <property type="entry name" value="HOMOSERINE DEHYDROGENASE"/>
    <property type="match status" value="1"/>
</dbReference>
<reference evidence="16 17" key="1">
    <citation type="submission" date="2009-06" db="EMBL/GenBank/DDBJ databases">
        <title>Complete sequence of Desulfovibrio salexigens DSM 2638.</title>
        <authorList>
            <consortium name="US DOE Joint Genome Institute"/>
            <person name="Lucas S."/>
            <person name="Copeland A."/>
            <person name="Lapidus A."/>
            <person name="Glavina del Rio T."/>
            <person name="Tice H."/>
            <person name="Bruce D."/>
            <person name="Goodwin L."/>
            <person name="Pitluck S."/>
            <person name="Munk A.C."/>
            <person name="Brettin T."/>
            <person name="Detter J.C."/>
            <person name="Han C."/>
            <person name="Tapia R."/>
            <person name="Larimer F."/>
            <person name="Land M."/>
            <person name="Hauser L."/>
            <person name="Kyrpides N."/>
            <person name="Anderson I."/>
            <person name="Wall J.D."/>
            <person name="Arkin A.P."/>
            <person name="Dehal P."/>
            <person name="Chivian D."/>
            <person name="Giles B."/>
            <person name="Hazen T.C."/>
        </authorList>
    </citation>
    <scope>NUCLEOTIDE SEQUENCE [LARGE SCALE GENOMIC DNA]</scope>
    <source>
        <strain evidence="17">ATCC 14822 / DSM 2638 / NCIMB 8403 / VKM B-1763</strain>
    </source>
</reference>
<sequence length="429" mass="45940">MQTVKLAIAGFGTVGTGLARILEENEDVILARCGKKFEITSVLVRDVNKKRDFLPGPEVKFTADPDEFTSSPDVDIVVELMGGTTVAKEIVIKALKAGKHVVTANKHLLAEHGIELFDIAAQNKVGLYYESSVAGGIPIIQSIKESLAGNRIKSIVGILNGTANYILSEMSTNGLEFDTALAQAKELGYAEADPTFDIEGIDAAHKVCVLTRIAYGKDYPLSELPIEGITRVEGQDIRFAREFGYRVKLIGAVQDVGGKLEAGVFPALVKYTLLLARVGGNYNAVRVEGNAVGPAFFHGQGAGSLPTGSAVLADIMALAKTDTPDNTGFCNAPIEKANILPPELATSEYYFRFTVQDKAGVMASLSKCLAEHNISIAQAVQKGNPDEKDIPVVFTTHKASTKDVHAAIEEIDSMPFITKPTMSMRILKG</sequence>
<keyword evidence="8 12" id="KW-0521">NADP</keyword>
<evidence type="ECO:0000256" key="13">
    <source>
        <dbReference type="RuleBase" id="RU000579"/>
    </source>
</evidence>
<protein>
    <recommendedName>
        <fullName evidence="5 13">Homoserine dehydrogenase</fullName>
        <ecNumber evidence="4 13">1.1.1.3</ecNumber>
    </recommendedName>
</protein>
<evidence type="ECO:0000256" key="8">
    <source>
        <dbReference type="ARBA" id="ARBA00022857"/>
    </source>
</evidence>
<dbReference type="SUPFAM" id="SSF51735">
    <property type="entry name" value="NAD(P)-binding Rossmann-fold domains"/>
    <property type="match status" value="1"/>
</dbReference>
<dbReference type="PROSITE" id="PS51671">
    <property type="entry name" value="ACT"/>
    <property type="match status" value="1"/>
</dbReference>
<dbReference type="EMBL" id="CP001649">
    <property type="protein sequence ID" value="ACS80496.1"/>
    <property type="molecule type" value="Genomic_DNA"/>
</dbReference>
<dbReference type="GO" id="GO:0009088">
    <property type="term" value="P:threonine biosynthetic process"/>
    <property type="evidence" value="ECO:0007669"/>
    <property type="project" value="UniProtKB-UniPathway"/>
</dbReference>
<evidence type="ECO:0000313" key="16">
    <source>
        <dbReference type="EMBL" id="ACS80496.1"/>
    </source>
</evidence>
<keyword evidence="17" id="KW-1185">Reference proteome</keyword>
<keyword evidence="7 13" id="KW-0791">Threonine biosynthesis</keyword>
<dbReference type="Gene3D" id="3.30.70.260">
    <property type="match status" value="1"/>
</dbReference>
<dbReference type="InterPro" id="IPR045865">
    <property type="entry name" value="ACT-like_dom_sf"/>
</dbReference>
<evidence type="ECO:0000256" key="2">
    <source>
        <dbReference type="ARBA" id="ARBA00005062"/>
    </source>
</evidence>
<dbReference type="Gene3D" id="3.40.50.720">
    <property type="entry name" value="NAD(P)-binding Rossmann-like Domain"/>
    <property type="match status" value="1"/>
</dbReference>
<dbReference type="InterPro" id="IPR001342">
    <property type="entry name" value="HDH_cat"/>
</dbReference>
<gene>
    <name evidence="16" type="ordered locus">Desal_2440</name>
</gene>
<dbReference type="InterPro" id="IPR036291">
    <property type="entry name" value="NAD(P)-bd_dom_sf"/>
</dbReference>
<dbReference type="PANTHER" id="PTHR43331:SF1">
    <property type="entry name" value="HOMOSERINE DEHYDROGENASE"/>
    <property type="match status" value="1"/>
</dbReference>
<dbReference type="OrthoDB" id="9808167at2"/>
<dbReference type="Gene3D" id="3.30.360.10">
    <property type="entry name" value="Dihydrodipicolinate Reductase, domain 2"/>
    <property type="match status" value="1"/>
</dbReference>
<dbReference type="InterPro" id="IPR002912">
    <property type="entry name" value="ACT_dom"/>
</dbReference>
<comment type="pathway">
    <text evidence="2 13">Amino-acid biosynthesis; L-methionine biosynthesis via de novo pathway; L-homoserine from L-aspartate: step 3/3.</text>
</comment>
<evidence type="ECO:0000256" key="10">
    <source>
        <dbReference type="ARBA" id="ARBA00023167"/>
    </source>
</evidence>
<evidence type="ECO:0000313" key="17">
    <source>
        <dbReference type="Proteomes" id="UP000002601"/>
    </source>
</evidence>
<dbReference type="UniPathway" id="UPA00050">
    <property type="reaction ID" value="UER00063"/>
</dbReference>
<proteinExistence type="inferred from homology"/>
<dbReference type="InterPro" id="IPR019811">
    <property type="entry name" value="HDH_CS"/>
</dbReference>
<evidence type="ECO:0000256" key="12">
    <source>
        <dbReference type="PIRSR" id="PIRSR000098-2"/>
    </source>
</evidence>
<evidence type="ECO:0000256" key="9">
    <source>
        <dbReference type="ARBA" id="ARBA00023002"/>
    </source>
</evidence>
<comment type="pathway">
    <text evidence="1 13">Amino-acid biosynthesis; L-threonine biosynthesis; L-threonine from L-aspartate: step 3/5.</text>
</comment>
<dbReference type="Pfam" id="PF01842">
    <property type="entry name" value="ACT"/>
    <property type="match status" value="1"/>
</dbReference>
<dbReference type="AlphaFoldDB" id="C6BXJ0"/>
<dbReference type="KEGG" id="dsa:Desal_2440"/>
<feature type="binding site" evidence="12">
    <location>
        <position position="191"/>
    </location>
    <ligand>
        <name>L-homoserine</name>
        <dbReference type="ChEBI" id="CHEBI:57476"/>
    </ligand>
</feature>
<evidence type="ECO:0000256" key="7">
    <source>
        <dbReference type="ARBA" id="ARBA00022697"/>
    </source>
</evidence>
<dbReference type="PROSITE" id="PS01042">
    <property type="entry name" value="HOMOSER_DHGENASE"/>
    <property type="match status" value="1"/>
</dbReference>
<dbReference type="PIRSF" id="PIRSF000098">
    <property type="entry name" value="Homoser_dehydrog"/>
    <property type="match status" value="1"/>
</dbReference>
<dbReference type="Pfam" id="PF03447">
    <property type="entry name" value="NAD_binding_3"/>
    <property type="match status" value="1"/>
</dbReference>
<comment type="catalytic activity">
    <reaction evidence="13">
        <text>L-homoserine + NADP(+) = L-aspartate 4-semialdehyde + NADPH + H(+)</text>
        <dbReference type="Rhea" id="RHEA:15761"/>
        <dbReference type="ChEBI" id="CHEBI:15378"/>
        <dbReference type="ChEBI" id="CHEBI:57476"/>
        <dbReference type="ChEBI" id="CHEBI:57783"/>
        <dbReference type="ChEBI" id="CHEBI:58349"/>
        <dbReference type="ChEBI" id="CHEBI:537519"/>
        <dbReference type="EC" id="1.1.1.3"/>
    </reaction>
</comment>
<dbReference type="NCBIfam" id="NF004976">
    <property type="entry name" value="PRK06349.1"/>
    <property type="match status" value="1"/>
</dbReference>
<feature type="binding site" evidence="12">
    <location>
        <begin position="9"/>
        <end position="16"/>
    </location>
    <ligand>
        <name>NADP(+)</name>
        <dbReference type="ChEBI" id="CHEBI:58349"/>
    </ligand>
</feature>